<evidence type="ECO:0000313" key="1">
    <source>
        <dbReference type="EMBL" id="KAJ8013044.1"/>
    </source>
</evidence>
<comment type="caution">
    <text evidence="1">The sequence shown here is derived from an EMBL/GenBank/DDBJ whole genome shotgun (WGS) entry which is preliminary data.</text>
</comment>
<gene>
    <name evidence="1" type="ORF">DPEC_G00049220</name>
</gene>
<dbReference type="EMBL" id="CM055731">
    <property type="protein sequence ID" value="KAJ8013044.1"/>
    <property type="molecule type" value="Genomic_DNA"/>
</dbReference>
<dbReference type="Proteomes" id="UP001157502">
    <property type="component" value="Chromosome 4"/>
</dbReference>
<organism evidence="1 2">
    <name type="scientific">Dallia pectoralis</name>
    <name type="common">Alaska blackfish</name>
    <dbReference type="NCBI Taxonomy" id="75939"/>
    <lineage>
        <taxon>Eukaryota</taxon>
        <taxon>Metazoa</taxon>
        <taxon>Chordata</taxon>
        <taxon>Craniata</taxon>
        <taxon>Vertebrata</taxon>
        <taxon>Euteleostomi</taxon>
        <taxon>Actinopterygii</taxon>
        <taxon>Neopterygii</taxon>
        <taxon>Teleostei</taxon>
        <taxon>Protacanthopterygii</taxon>
        <taxon>Esociformes</taxon>
        <taxon>Umbridae</taxon>
        <taxon>Dallia</taxon>
    </lineage>
</organism>
<protein>
    <submittedName>
        <fullName evidence="1">Uncharacterized protein</fullName>
    </submittedName>
</protein>
<evidence type="ECO:0000313" key="2">
    <source>
        <dbReference type="Proteomes" id="UP001157502"/>
    </source>
</evidence>
<reference evidence="1" key="1">
    <citation type="submission" date="2021-05" db="EMBL/GenBank/DDBJ databases">
        <authorList>
            <person name="Pan Q."/>
            <person name="Jouanno E."/>
            <person name="Zahm M."/>
            <person name="Klopp C."/>
            <person name="Cabau C."/>
            <person name="Louis A."/>
            <person name="Berthelot C."/>
            <person name="Parey E."/>
            <person name="Roest Crollius H."/>
            <person name="Montfort J."/>
            <person name="Robinson-Rechavi M."/>
            <person name="Bouchez O."/>
            <person name="Lampietro C."/>
            <person name="Lopez Roques C."/>
            <person name="Donnadieu C."/>
            <person name="Postlethwait J."/>
            <person name="Bobe J."/>
            <person name="Dillon D."/>
            <person name="Chandos A."/>
            <person name="von Hippel F."/>
            <person name="Guiguen Y."/>
        </authorList>
    </citation>
    <scope>NUCLEOTIDE SEQUENCE</scope>
    <source>
        <strain evidence="1">YG-Jan2019</strain>
    </source>
</reference>
<keyword evidence="2" id="KW-1185">Reference proteome</keyword>
<accession>A0ACC2HAM7</accession>
<name>A0ACC2HAM7_DALPE</name>
<proteinExistence type="predicted"/>
<sequence length="464" mass="52190">MSGLSKTERNGFKNMLKLMSKEDILSLSHTVTNQRIAVETIHEAVESIVVYTKDAEELLKRRKLHRDIIFMYLAKEGVVMPPDSDKYQLVKETLRFWSTGKALKSRTPSNKTSLGQRPSESMSSEMEEWADVDHLAFARQFCQWFFGLYNSQNPSLGQPPQDWGPQHFWKDVRLRLFTFVDGQQMEEFHGSELTSMRFLSMAKDERLLLSPNLAPVGFKVLSSPHGLVLLAVAGTIHRDNVCLGVYEQVFGLIRSPLDQNSWKIKFSVQLQPTWSAQKYKVFSAQRHGQGHLLLRAADQTMLHLNPPPASPSSLPSSLSLQPAAHCLPTAAQTVAQTVAHTVAQRACWHCEGSREGEQRGRAERRSREGEQRGGAERRSREEEQRGGAERRSREGEQRGGAERGSREEEQRGGAEDDGSADLFPSIKQRAIKERKVGGEEKGRRAEEEIRAAAAHAGKAPADRR</sequence>